<evidence type="ECO:0000256" key="1">
    <source>
        <dbReference type="SAM" id="MobiDB-lite"/>
    </source>
</evidence>
<accession>A0ABU7KDK2</accession>
<protein>
    <submittedName>
        <fullName evidence="3">Uncharacterized protein</fullName>
    </submittedName>
</protein>
<keyword evidence="2" id="KW-0732">Signal</keyword>
<proteinExistence type="predicted"/>
<organism evidence="3 4">
    <name type="scientific">Nocardiopsis codii</name>
    <dbReference type="NCBI Taxonomy" id="3065942"/>
    <lineage>
        <taxon>Bacteria</taxon>
        <taxon>Bacillati</taxon>
        <taxon>Actinomycetota</taxon>
        <taxon>Actinomycetes</taxon>
        <taxon>Streptosporangiales</taxon>
        <taxon>Nocardiopsidaceae</taxon>
        <taxon>Nocardiopsis</taxon>
    </lineage>
</organism>
<feature type="region of interest" description="Disordered" evidence="1">
    <location>
        <begin position="21"/>
        <end position="44"/>
    </location>
</feature>
<sequence>MATTKQRLLATAIATALTLPAPAHATTTPTTTPTQTTTYPGHTTSRYVPLGPATADHARDAGCTEGRTGTNGVRILFFGTQETDNQLREPGTSHGTTTPRAATTKAAAYAHHWAKGFTDCRTGQTRAHLALGINNKDDGGLTGTTAGRQWATLVDDARQRSTTPAVTITGALDAEPGWSTPAWARNWINAYTDTTTTPLHTANSADGCPTTGTTDCNNNWTLADVHHLAGGGQPTVHALPQIYRTDGIQARQWANISLWGHTHADDPLRFAGAMSQHTACQQRTCNNTDNTPRQAWTQLTDALNANTATRITRLDTATDIRWP</sequence>
<dbReference type="Proteomes" id="UP001356095">
    <property type="component" value="Unassembled WGS sequence"/>
</dbReference>
<evidence type="ECO:0000313" key="4">
    <source>
        <dbReference type="Proteomes" id="UP001356095"/>
    </source>
</evidence>
<name>A0ABU7KDK2_9ACTN</name>
<comment type="caution">
    <text evidence="3">The sequence shown here is derived from an EMBL/GenBank/DDBJ whole genome shotgun (WGS) entry which is preliminary data.</text>
</comment>
<evidence type="ECO:0000313" key="3">
    <source>
        <dbReference type="EMBL" id="MEE2040310.1"/>
    </source>
</evidence>
<reference evidence="3 4" key="1">
    <citation type="submission" date="2023-08" db="EMBL/GenBank/DDBJ databases">
        <authorList>
            <person name="Girao M."/>
            <person name="Carvalho M.F."/>
        </authorList>
    </citation>
    <scope>NUCLEOTIDE SEQUENCE [LARGE SCALE GENOMIC DNA]</scope>
    <source>
        <strain evidence="3 4">CT-R113</strain>
    </source>
</reference>
<keyword evidence="4" id="KW-1185">Reference proteome</keyword>
<dbReference type="RefSeq" id="WP_330094076.1">
    <property type="nucleotide sequence ID" value="NZ_JAUZMY010000027.1"/>
</dbReference>
<evidence type="ECO:0000256" key="2">
    <source>
        <dbReference type="SAM" id="SignalP"/>
    </source>
</evidence>
<feature type="chain" id="PRO_5047299251" evidence="2">
    <location>
        <begin position="26"/>
        <end position="323"/>
    </location>
</feature>
<gene>
    <name evidence="3" type="ORF">Q8791_24125</name>
</gene>
<feature type="signal peptide" evidence="2">
    <location>
        <begin position="1"/>
        <end position="25"/>
    </location>
</feature>
<dbReference type="EMBL" id="JAUZMY010000027">
    <property type="protein sequence ID" value="MEE2040310.1"/>
    <property type="molecule type" value="Genomic_DNA"/>
</dbReference>